<dbReference type="Proteomes" id="UP000193144">
    <property type="component" value="Unassembled WGS sequence"/>
</dbReference>
<feature type="region of interest" description="Disordered" evidence="1">
    <location>
        <begin position="134"/>
        <end position="153"/>
    </location>
</feature>
<evidence type="ECO:0000256" key="1">
    <source>
        <dbReference type="SAM" id="MobiDB-lite"/>
    </source>
</evidence>
<proteinExistence type="predicted"/>
<protein>
    <submittedName>
        <fullName evidence="2">Uncharacterized protein</fullName>
    </submittedName>
</protein>
<dbReference type="AlphaFoldDB" id="A0A1Y1ZDL7"/>
<organism evidence="2 3">
    <name type="scientific">Clohesyomyces aquaticus</name>
    <dbReference type="NCBI Taxonomy" id="1231657"/>
    <lineage>
        <taxon>Eukaryota</taxon>
        <taxon>Fungi</taxon>
        <taxon>Dikarya</taxon>
        <taxon>Ascomycota</taxon>
        <taxon>Pezizomycotina</taxon>
        <taxon>Dothideomycetes</taxon>
        <taxon>Pleosporomycetidae</taxon>
        <taxon>Pleosporales</taxon>
        <taxon>Lindgomycetaceae</taxon>
        <taxon>Clohesyomyces</taxon>
    </lineage>
</organism>
<feature type="region of interest" description="Disordered" evidence="1">
    <location>
        <begin position="1"/>
        <end position="116"/>
    </location>
</feature>
<keyword evidence="3" id="KW-1185">Reference proteome</keyword>
<evidence type="ECO:0000313" key="2">
    <source>
        <dbReference type="EMBL" id="ORY08341.1"/>
    </source>
</evidence>
<gene>
    <name evidence="2" type="ORF">BCR34DRAFT_603592</name>
</gene>
<feature type="compositionally biased region" description="Polar residues" evidence="1">
    <location>
        <begin position="1"/>
        <end position="27"/>
    </location>
</feature>
<name>A0A1Y1ZDL7_9PLEO</name>
<accession>A0A1Y1ZDL7</accession>
<reference evidence="2 3" key="1">
    <citation type="submission" date="2016-07" db="EMBL/GenBank/DDBJ databases">
        <title>Pervasive Adenine N6-methylation of Active Genes in Fungi.</title>
        <authorList>
            <consortium name="DOE Joint Genome Institute"/>
            <person name="Mondo S.J."/>
            <person name="Dannebaum R.O."/>
            <person name="Kuo R.C."/>
            <person name="Labutti K."/>
            <person name="Haridas S."/>
            <person name="Kuo A."/>
            <person name="Salamov A."/>
            <person name="Ahrendt S.R."/>
            <person name="Lipzen A."/>
            <person name="Sullivan W."/>
            <person name="Andreopoulos W.B."/>
            <person name="Clum A."/>
            <person name="Lindquist E."/>
            <person name="Daum C."/>
            <person name="Ramamoorthy G.K."/>
            <person name="Gryganskyi A."/>
            <person name="Culley D."/>
            <person name="Magnuson J.K."/>
            <person name="James T.Y."/>
            <person name="O'Malley M.A."/>
            <person name="Stajich J.E."/>
            <person name="Spatafora J.W."/>
            <person name="Visel A."/>
            <person name="Grigoriev I.V."/>
        </authorList>
    </citation>
    <scope>NUCLEOTIDE SEQUENCE [LARGE SCALE GENOMIC DNA]</scope>
    <source>
        <strain evidence="2 3">CBS 115471</strain>
    </source>
</reference>
<feature type="compositionally biased region" description="Pro residues" evidence="1">
    <location>
        <begin position="50"/>
        <end position="60"/>
    </location>
</feature>
<evidence type="ECO:0000313" key="3">
    <source>
        <dbReference type="Proteomes" id="UP000193144"/>
    </source>
</evidence>
<dbReference type="EMBL" id="MCFA01000102">
    <property type="protein sequence ID" value="ORY08341.1"/>
    <property type="molecule type" value="Genomic_DNA"/>
</dbReference>
<dbReference type="OrthoDB" id="3799784at2759"/>
<sequence>MSAQGSPIPQSPTTPTMPATVDISSPEASPLATPEPIQYEEPLYTEIRIPLPPIPQPSTPPKSRHRAHTLASLSPFHHRSRSSSTATNSNVNVDRPQDSPAAAMMKSLTKGRKRSGTVDALAIVPAVLVLSAELFTPRKDEEKEGGEDGANAT</sequence>
<comment type="caution">
    <text evidence="2">The sequence shown here is derived from an EMBL/GenBank/DDBJ whole genome shotgun (WGS) entry which is preliminary data.</text>
</comment>